<comment type="caution">
    <text evidence="5">The sequence shown here is derived from an EMBL/GenBank/DDBJ whole genome shotgun (WGS) entry which is preliminary data.</text>
</comment>
<dbReference type="PROSITE" id="PS50088">
    <property type="entry name" value="ANK_REPEAT"/>
    <property type="match status" value="1"/>
</dbReference>
<dbReference type="SMART" id="SM00248">
    <property type="entry name" value="ANK"/>
    <property type="match status" value="3"/>
</dbReference>
<dbReference type="Pfam" id="PF12796">
    <property type="entry name" value="Ank_2"/>
    <property type="match status" value="1"/>
</dbReference>
<dbReference type="SUPFAM" id="SSF48403">
    <property type="entry name" value="Ankyrin repeat"/>
    <property type="match status" value="1"/>
</dbReference>
<evidence type="ECO:0000256" key="2">
    <source>
        <dbReference type="ARBA" id="ARBA00023043"/>
    </source>
</evidence>
<evidence type="ECO:0000313" key="6">
    <source>
        <dbReference type="Proteomes" id="UP000245539"/>
    </source>
</evidence>
<gene>
    <name evidence="5" type="ORF">DKW60_14580</name>
</gene>
<proteinExistence type="predicted"/>
<keyword evidence="4" id="KW-0732">Signal</keyword>
<feature type="signal peptide" evidence="4">
    <location>
        <begin position="1"/>
        <end position="23"/>
    </location>
</feature>
<dbReference type="EMBL" id="QGKM01000043">
    <property type="protein sequence ID" value="PWQ95639.1"/>
    <property type="molecule type" value="Genomic_DNA"/>
</dbReference>
<dbReference type="InterPro" id="IPR036770">
    <property type="entry name" value="Ankyrin_rpt-contain_sf"/>
</dbReference>
<accession>A0A317CBA8</accession>
<name>A0A317CBA8_9GAMM</name>
<evidence type="ECO:0000256" key="1">
    <source>
        <dbReference type="ARBA" id="ARBA00022737"/>
    </source>
</evidence>
<reference evidence="5 6" key="1">
    <citation type="submission" date="2018-05" db="EMBL/GenBank/DDBJ databases">
        <title>Leucothrix arctica sp. nov., isolated from Arctic seawater.</title>
        <authorList>
            <person name="Choi A."/>
            <person name="Baek K."/>
        </authorList>
    </citation>
    <scope>NUCLEOTIDE SEQUENCE [LARGE SCALE GENOMIC DNA]</scope>
    <source>
        <strain evidence="5 6">JCM 18388</strain>
    </source>
</reference>
<dbReference type="PANTHER" id="PTHR24198">
    <property type="entry name" value="ANKYRIN REPEAT AND PROTEIN KINASE DOMAIN-CONTAINING PROTEIN"/>
    <property type="match status" value="1"/>
</dbReference>
<keyword evidence="2 3" id="KW-0040">ANK repeat</keyword>
<organism evidence="5 6">
    <name type="scientific">Leucothrix pacifica</name>
    <dbReference type="NCBI Taxonomy" id="1247513"/>
    <lineage>
        <taxon>Bacteria</taxon>
        <taxon>Pseudomonadati</taxon>
        <taxon>Pseudomonadota</taxon>
        <taxon>Gammaproteobacteria</taxon>
        <taxon>Thiotrichales</taxon>
        <taxon>Thiotrichaceae</taxon>
        <taxon>Leucothrix</taxon>
    </lineage>
</organism>
<evidence type="ECO:0000256" key="4">
    <source>
        <dbReference type="SAM" id="SignalP"/>
    </source>
</evidence>
<dbReference type="Proteomes" id="UP000245539">
    <property type="component" value="Unassembled WGS sequence"/>
</dbReference>
<dbReference type="AlphaFoldDB" id="A0A317CBA8"/>
<evidence type="ECO:0000256" key="3">
    <source>
        <dbReference type="PROSITE-ProRule" id="PRU00023"/>
    </source>
</evidence>
<feature type="chain" id="PRO_5016258854" evidence="4">
    <location>
        <begin position="24"/>
        <end position="276"/>
    </location>
</feature>
<keyword evidence="1" id="KW-0677">Repeat</keyword>
<dbReference type="Gene3D" id="1.25.40.20">
    <property type="entry name" value="Ankyrin repeat-containing domain"/>
    <property type="match status" value="1"/>
</dbReference>
<sequence length="276" mass="30564">MRSIKIGAIVVAAMTLFSPPASAVEFHECNKFINVDKHKFQECAGYSFAEAAQKSNYSKITQWLSANRNEGKPFYSQLLTKLMCGPGMQEGSVPFKAADRQNIIRVTDDLLRLGASFDAMPHFSIVTPLFCASNRKDSVVLNHILNRIQPKKADLDASLYEGVDPTRVPLFRAIMNNDLESAKVLLRHGASIDFSVLENETALKKALEMRNVVIANWLLDNGASVHKRDDKNGCEGKSALDYALEIPAGINGRNEIVARIEQLMTQPSTLATRCNH</sequence>
<feature type="repeat" description="ANK" evidence="3">
    <location>
        <begin position="198"/>
        <end position="230"/>
    </location>
</feature>
<dbReference type="OrthoDB" id="5623719at2"/>
<dbReference type="PANTHER" id="PTHR24198:SF165">
    <property type="entry name" value="ANKYRIN REPEAT-CONTAINING PROTEIN-RELATED"/>
    <property type="match status" value="1"/>
</dbReference>
<evidence type="ECO:0000313" key="5">
    <source>
        <dbReference type="EMBL" id="PWQ95639.1"/>
    </source>
</evidence>
<dbReference type="RefSeq" id="WP_109838395.1">
    <property type="nucleotide sequence ID" value="NZ_QGKM01000043.1"/>
</dbReference>
<keyword evidence="6" id="KW-1185">Reference proteome</keyword>
<dbReference type="InterPro" id="IPR002110">
    <property type="entry name" value="Ankyrin_rpt"/>
</dbReference>
<protein>
    <submittedName>
        <fullName evidence="5">Uncharacterized protein</fullName>
    </submittedName>
</protein>